<dbReference type="AlphaFoldDB" id="A0A1F2PAA8"/>
<feature type="transmembrane region" description="Helical" evidence="1">
    <location>
        <begin position="147"/>
        <end position="166"/>
    </location>
</feature>
<feature type="transmembrane region" description="Helical" evidence="1">
    <location>
        <begin position="34"/>
        <end position="51"/>
    </location>
</feature>
<dbReference type="EMBL" id="LYOS01000004">
    <property type="protein sequence ID" value="OFV67556.1"/>
    <property type="molecule type" value="Genomic_DNA"/>
</dbReference>
<protein>
    <submittedName>
        <fullName evidence="2">Uncharacterized protein</fullName>
    </submittedName>
</protein>
<name>A0A1F2PAA8_9EURY</name>
<dbReference type="STRING" id="1838285.SCAL_001474"/>
<feature type="transmembrane region" description="Helical" evidence="1">
    <location>
        <begin position="187"/>
        <end position="209"/>
    </location>
</feature>
<feature type="transmembrane region" description="Helical" evidence="1">
    <location>
        <begin position="118"/>
        <end position="135"/>
    </location>
</feature>
<feature type="transmembrane region" description="Helical" evidence="1">
    <location>
        <begin position="9"/>
        <end position="28"/>
    </location>
</feature>
<keyword evidence="3" id="KW-1185">Reference proteome</keyword>
<keyword evidence="1" id="KW-1133">Transmembrane helix</keyword>
<accession>A0A1F2PAA8</accession>
<keyword evidence="1" id="KW-0472">Membrane</keyword>
<feature type="transmembrane region" description="Helical" evidence="1">
    <location>
        <begin position="229"/>
        <end position="251"/>
    </location>
</feature>
<feature type="transmembrane region" description="Helical" evidence="1">
    <location>
        <begin position="89"/>
        <end position="111"/>
    </location>
</feature>
<gene>
    <name evidence="2" type="ORF">SCAL_001474</name>
</gene>
<sequence length="356" mass="40433">MQEIYRHRYKLLIFVVSLTIIAGILSYSELRAPWWMNLSVLGSIIIVTAFIRRIDDDLIRMISYILMGFSAYSLVGAEYVASYDYKEPGMMFADLVPTLFFAVVTSVAVLITTEDKDIHGYTFAGCGIAVMLVMITKDLYRLNVQGVLLLMAALWVLIPLLWCYLFSELFKPNVKVIERLTRSIGGAIITSPLYGVIAGVTFIAAYGAVPSLQSMVEAIRNNLFGLGTVLLNYALSHVVILTGSYMLLGLIMYSLGYEKKIAVVNKKKEIVYTREEREKKELERTKTEEADPYNQLLGEMKRTRIELKGEDKIKAFQVLQRLTNEYHILHARYGDTKMSVEVKNLLRSLEEEISSR</sequence>
<feature type="transmembrane region" description="Helical" evidence="1">
    <location>
        <begin position="58"/>
        <end position="77"/>
    </location>
</feature>
<evidence type="ECO:0000313" key="3">
    <source>
        <dbReference type="Proteomes" id="UP000186940"/>
    </source>
</evidence>
<organism evidence="2 3">
    <name type="scientific">Candidatus Syntropharchaeum caldarium</name>
    <dbReference type="NCBI Taxonomy" id="1838285"/>
    <lineage>
        <taxon>Archaea</taxon>
        <taxon>Methanobacteriati</taxon>
        <taxon>Methanobacteriota</taxon>
        <taxon>Stenosarchaea group</taxon>
        <taxon>Methanomicrobia</taxon>
        <taxon>Methanosarcinales</taxon>
        <taxon>ANME-2 cluster</taxon>
        <taxon>Candidatus Syntropharchaeum</taxon>
    </lineage>
</organism>
<dbReference type="Proteomes" id="UP000186940">
    <property type="component" value="Unassembled WGS sequence"/>
</dbReference>
<comment type="caution">
    <text evidence="2">The sequence shown here is derived from an EMBL/GenBank/DDBJ whole genome shotgun (WGS) entry which is preliminary data.</text>
</comment>
<reference evidence="2" key="1">
    <citation type="submission" date="2016-05" db="EMBL/GenBank/DDBJ databases">
        <title>Microbial consortia oxidize butane by reversing methanogenesis.</title>
        <authorList>
            <person name="Laso-Perez R."/>
            <person name="Richter M."/>
            <person name="Wegener G."/>
            <person name="Musat F."/>
        </authorList>
    </citation>
    <scope>NUCLEOTIDE SEQUENCE [LARGE SCALE GENOMIC DNA]</scope>
    <source>
        <strain evidence="2">BOX2</strain>
    </source>
</reference>
<proteinExistence type="predicted"/>
<keyword evidence="1" id="KW-0812">Transmembrane</keyword>
<evidence type="ECO:0000256" key="1">
    <source>
        <dbReference type="SAM" id="Phobius"/>
    </source>
</evidence>
<evidence type="ECO:0000313" key="2">
    <source>
        <dbReference type="EMBL" id="OFV67556.1"/>
    </source>
</evidence>